<feature type="domain" description="Signal transduction histidine kinase 5TM receptor LytS transmembrane region" evidence="7">
    <location>
        <begin position="31"/>
        <end position="122"/>
    </location>
</feature>
<feature type="transmembrane region" description="Helical" evidence="6">
    <location>
        <begin position="6"/>
        <end position="24"/>
    </location>
</feature>
<evidence type="ECO:0000256" key="2">
    <source>
        <dbReference type="ARBA" id="ARBA00022475"/>
    </source>
</evidence>
<reference evidence="8" key="1">
    <citation type="journal article" date="2015" name="Res. Microbiol.">
        <title>New FeFe-hydrogenase genes identified in a metagenomic fosmid library from a municipal wastewater treatment plant as revealed by high-throughput sequencing.</title>
        <authorList>
            <person name="Tomazetto G."/>
            <person name="Wibberg D."/>
            <person name="Schluter A."/>
            <person name="Oliveira V.M."/>
        </authorList>
    </citation>
    <scope>NUCLEOTIDE SEQUENCE</scope>
    <source>
        <plasmid evidence="8">fosmid 2F</plasmid>
    </source>
</reference>
<sequence length="157" mass="17290">MLLGVIHNISILLALSLMHYLFGFRPVNNYKGVKEIFMGFAIGIIGIILMMSEWTLQPGLVFDSRTILLSVSGLLIGPIPTIIAMAFSAMYRIYMAGDGIVMGVATILTSGTTGILWGGSQTKLVQKEKKLGVILYGYAYTPYYGRVYHLFTGRDKI</sequence>
<evidence type="ECO:0000313" key="8">
    <source>
        <dbReference type="EMBL" id="CDL65408.1"/>
    </source>
</evidence>
<gene>
    <name evidence="8" type="ORF">WWTP_pFosmid_2F_0020</name>
</gene>
<evidence type="ECO:0000256" key="6">
    <source>
        <dbReference type="SAM" id="Phobius"/>
    </source>
</evidence>
<dbReference type="Pfam" id="PF07694">
    <property type="entry name" value="5TM-5TMR_LYT"/>
    <property type="match status" value="1"/>
</dbReference>
<evidence type="ECO:0000256" key="4">
    <source>
        <dbReference type="ARBA" id="ARBA00022989"/>
    </source>
</evidence>
<geneLocation type="plasmid" evidence="8">
    <name>fosmid 2F</name>
</geneLocation>
<dbReference type="GO" id="GO:0000155">
    <property type="term" value="F:phosphorelay sensor kinase activity"/>
    <property type="evidence" value="ECO:0007669"/>
    <property type="project" value="InterPro"/>
</dbReference>
<keyword evidence="8" id="KW-0614">Plasmid</keyword>
<dbReference type="EMBL" id="HG796239">
    <property type="protein sequence ID" value="CDL65408.1"/>
    <property type="molecule type" value="Genomic_DNA"/>
</dbReference>
<dbReference type="AlphaFoldDB" id="A0A0A8KXN1"/>
<evidence type="ECO:0000256" key="3">
    <source>
        <dbReference type="ARBA" id="ARBA00022692"/>
    </source>
</evidence>
<comment type="subcellular location">
    <subcellularLocation>
        <location evidence="1">Cell membrane</location>
        <topology evidence="1">Multi-pass membrane protein</topology>
    </subcellularLocation>
</comment>
<proteinExistence type="predicted"/>
<evidence type="ECO:0000256" key="1">
    <source>
        <dbReference type="ARBA" id="ARBA00004651"/>
    </source>
</evidence>
<keyword evidence="2" id="KW-1003">Cell membrane</keyword>
<keyword evidence="4 6" id="KW-1133">Transmembrane helix</keyword>
<keyword evidence="5 6" id="KW-0472">Membrane</keyword>
<protein>
    <submittedName>
        <fullName evidence="8">Putative membrane protein</fullName>
    </submittedName>
</protein>
<dbReference type="InterPro" id="IPR011620">
    <property type="entry name" value="Sig_transdc_His_kinase_LytS_TM"/>
</dbReference>
<accession>A0A0A8KXN1</accession>
<dbReference type="GO" id="GO:0005886">
    <property type="term" value="C:plasma membrane"/>
    <property type="evidence" value="ECO:0007669"/>
    <property type="project" value="UniProtKB-SubCell"/>
</dbReference>
<dbReference type="GO" id="GO:0071555">
    <property type="term" value="P:cell wall organization"/>
    <property type="evidence" value="ECO:0007669"/>
    <property type="project" value="InterPro"/>
</dbReference>
<keyword evidence="3 6" id="KW-0812">Transmembrane</keyword>
<feature type="transmembrane region" description="Helical" evidence="6">
    <location>
        <begin position="36"/>
        <end position="55"/>
    </location>
</feature>
<organism evidence="8">
    <name type="scientific">wastewater metagenome</name>
    <dbReference type="NCBI Taxonomy" id="527639"/>
    <lineage>
        <taxon>unclassified sequences</taxon>
        <taxon>metagenomes</taxon>
        <taxon>ecological metagenomes</taxon>
    </lineage>
</organism>
<name>A0A0A8KXN1_9ZZZZ</name>
<evidence type="ECO:0000256" key="5">
    <source>
        <dbReference type="ARBA" id="ARBA00023136"/>
    </source>
</evidence>
<feature type="transmembrane region" description="Helical" evidence="6">
    <location>
        <begin position="67"/>
        <end position="87"/>
    </location>
</feature>
<feature type="transmembrane region" description="Helical" evidence="6">
    <location>
        <begin position="99"/>
        <end position="119"/>
    </location>
</feature>
<evidence type="ECO:0000259" key="7">
    <source>
        <dbReference type="Pfam" id="PF07694"/>
    </source>
</evidence>